<evidence type="ECO:0000313" key="1">
    <source>
        <dbReference type="EMBL" id="SFW73275.1"/>
    </source>
</evidence>
<evidence type="ECO:0008006" key="3">
    <source>
        <dbReference type="Google" id="ProtNLM"/>
    </source>
</evidence>
<accession>A0A1K1RLX9</accession>
<dbReference type="AlphaFoldDB" id="A0A1K1RLX9"/>
<dbReference type="Proteomes" id="UP000182740">
    <property type="component" value="Unassembled WGS sequence"/>
</dbReference>
<evidence type="ECO:0000313" key="2">
    <source>
        <dbReference type="Proteomes" id="UP000182740"/>
    </source>
</evidence>
<keyword evidence="2" id="KW-1185">Reference proteome</keyword>
<sequence length="289" mass="31154">MQRSGTHSHDITGDGIPDLIARQPDLNNGSLWVYTGSGKLQGTSTFTAKTLVRTGMNGFNWVGTAEVTPNNDSDEYETAAEPPADLIGRRASDGALFVYPHSGTFNGGSTFKAAVQVGTGWNSMVWMTLADVTTDGFDDIISIDAQDNWWVYPHSGTFNGTSTFKPRIQVRKGRPLWELMPTWSRENADMVGASLATGEMVGCAHTNKFNGLATFQTDCKTLAPVGTFAQPTTSWLSLIDADGSGTDDVLKRLPDGQLAIYPFLGWNHDPVLGSPVVVGQGWNSMDLIS</sequence>
<dbReference type="SUPFAM" id="SSF69318">
    <property type="entry name" value="Integrin alpha N-terminal domain"/>
    <property type="match status" value="1"/>
</dbReference>
<dbReference type="InterPro" id="IPR028994">
    <property type="entry name" value="Integrin_alpha_N"/>
</dbReference>
<proteinExistence type="predicted"/>
<organism evidence="1 2">
    <name type="scientific">Amycolatopsis australiensis</name>
    <dbReference type="NCBI Taxonomy" id="546364"/>
    <lineage>
        <taxon>Bacteria</taxon>
        <taxon>Bacillati</taxon>
        <taxon>Actinomycetota</taxon>
        <taxon>Actinomycetes</taxon>
        <taxon>Pseudonocardiales</taxon>
        <taxon>Pseudonocardiaceae</taxon>
        <taxon>Amycolatopsis</taxon>
    </lineage>
</organism>
<dbReference type="STRING" id="546364.SAMN04489730_3586"/>
<dbReference type="EMBL" id="FPJG01000006">
    <property type="protein sequence ID" value="SFW73275.1"/>
    <property type="molecule type" value="Genomic_DNA"/>
</dbReference>
<name>A0A1K1RLX9_9PSEU</name>
<gene>
    <name evidence="1" type="ORF">SAMN04489730_3586</name>
</gene>
<reference evidence="2" key="1">
    <citation type="submission" date="2016-11" db="EMBL/GenBank/DDBJ databases">
        <authorList>
            <person name="Varghese N."/>
            <person name="Submissions S."/>
        </authorList>
    </citation>
    <scope>NUCLEOTIDE SEQUENCE [LARGE SCALE GENOMIC DNA]</scope>
    <source>
        <strain evidence="2">DSM 44671</strain>
    </source>
</reference>
<protein>
    <recommendedName>
        <fullName evidence="3">Repeat domain-containing protein</fullName>
    </recommendedName>
</protein>